<keyword evidence="1" id="KW-1133">Transmembrane helix</keyword>
<dbReference type="EMBL" id="SBKN01000003">
    <property type="protein sequence ID" value="RXR23052.1"/>
    <property type="molecule type" value="Genomic_DNA"/>
</dbReference>
<proteinExistence type="predicted"/>
<comment type="caution">
    <text evidence="2">The sequence shown here is derived from an EMBL/GenBank/DDBJ whole genome shotgun (WGS) entry which is preliminary data.</text>
</comment>
<keyword evidence="1" id="KW-0812">Transmembrane</keyword>
<keyword evidence="3" id="KW-1185">Reference proteome</keyword>
<reference evidence="3" key="1">
    <citation type="submission" date="2019-01" db="EMBL/GenBank/DDBJ databases">
        <title>Cytophagaceae bacterium strain CAR-16.</title>
        <authorList>
            <person name="Chen W.-M."/>
        </authorList>
    </citation>
    <scope>NUCLEOTIDE SEQUENCE [LARGE SCALE GENOMIC DNA]</scope>
    <source>
        <strain evidence="3">WWJ-16</strain>
    </source>
</reference>
<dbReference type="OrthoDB" id="1367392at2"/>
<feature type="transmembrane region" description="Helical" evidence="1">
    <location>
        <begin position="45"/>
        <end position="65"/>
    </location>
</feature>
<sequence>MKNTSSTTFQLYVSGLLIVKLPILLLMLISFVCLISFTSLDSSKAMIISLIIGWTYWEFSSRFWIKWALKRNFEKDELYKIGSRSLILWPRDKKKIDKIAAQLSNKDNL</sequence>
<feature type="transmembrane region" description="Helical" evidence="1">
    <location>
        <begin position="12"/>
        <end position="39"/>
    </location>
</feature>
<organism evidence="2 3">
    <name type="scientific">Flavobacterium stagni</name>
    <dbReference type="NCBI Taxonomy" id="2506421"/>
    <lineage>
        <taxon>Bacteria</taxon>
        <taxon>Pseudomonadati</taxon>
        <taxon>Bacteroidota</taxon>
        <taxon>Flavobacteriia</taxon>
        <taxon>Flavobacteriales</taxon>
        <taxon>Flavobacteriaceae</taxon>
        <taxon>Flavobacterium</taxon>
    </lineage>
</organism>
<protein>
    <submittedName>
        <fullName evidence="2">Uncharacterized protein</fullName>
    </submittedName>
</protein>
<dbReference type="Proteomes" id="UP000289857">
    <property type="component" value="Unassembled WGS sequence"/>
</dbReference>
<evidence type="ECO:0000313" key="2">
    <source>
        <dbReference type="EMBL" id="RXR23052.1"/>
    </source>
</evidence>
<evidence type="ECO:0000256" key="1">
    <source>
        <dbReference type="SAM" id="Phobius"/>
    </source>
</evidence>
<evidence type="ECO:0000313" key="3">
    <source>
        <dbReference type="Proteomes" id="UP000289857"/>
    </source>
</evidence>
<name>A0A4Q1KA96_9FLAO</name>
<gene>
    <name evidence="2" type="ORF">EQG61_07395</name>
</gene>
<dbReference type="AlphaFoldDB" id="A0A4Q1KA96"/>
<keyword evidence="1" id="KW-0472">Membrane</keyword>
<dbReference type="RefSeq" id="WP_129461282.1">
    <property type="nucleotide sequence ID" value="NZ_SBKN01000003.1"/>
</dbReference>
<accession>A0A4Q1KA96</accession>